<dbReference type="OrthoDB" id="9806359at2"/>
<proteinExistence type="predicted"/>
<dbReference type="AlphaFoldDB" id="A0A5P8E7X8"/>
<accession>A0A5P8E7X8</accession>
<organism evidence="2 3">
    <name type="scientific">Pseudoprevotella muciniphila</name>
    <dbReference type="NCBI Taxonomy" id="2133944"/>
    <lineage>
        <taxon>Bacteria</taxon>
        <taxon>Pseudomonadati</taxon>
        <taxon>Bacteroidota</taxon>
        <taxon>Bacteroidia</taxon>
        <taxon>Bacteroidales</taxon>
        <taxon>Prevotellaceae</taxon>
        <taxon>Pseudoprevotella</taxon>
    </lineage>
</organism>
<dbReference type="PANTHER" id="PTHR46390">
    <property type="entry name" value="MANNOSE-1-PHOSPHATE GUANYLYLTRANSFERASE"/>
    <property type="match status" value="1"/>
</dbReference>
<dbReference type="EMBL" id="CP033459">
    <property type="protein sequence ID" value="QFQ13101.1"/>
    <property type="molecule type" value="Genomic_DNA"/>
</dbReference>
<dbReference type="PANTHER" id="PTHR46390:SF1">
    <property type="entry name" value="MANNOSE-1-PHOSPHATE GUANYLYLTRANSFERASE"/>
    <property type="match status" value="1"/>
</dbReference>
<keyword evidence="2" id="KW-0808">Transferase</keyword>
<dbReference type="Proteomes" id="UP000249375">
    <property type="component" value="Chromosome"/>
</dbReference>
<dbReference type="InterPro" id="IPR029044">
    <property type="entry name" value="Nucleotide-diphossugar_trans"/>
</dbReference>
<sequence>MIKHNDYCIILAGGSGKRLWPVSRQIYPKQFMDLFGIGRSLLQQTYDRFAEIIPPEHIFVATYAGYVDLVLEQLPELRRDQILEEPVQLSTAPPVAWAAFHIEQIDPKANIIVSPADQIIINQERFKEDVREGLNYVEDHEEILALGAKPTMPNTSYGYIQKGELTSEEAPIYKVKSFSEKPSEEYARMFVDCGEFVWNTGLFLCQLPTLTRRLEQLMPGVAEHWREEKRVLTAEEERRLINQYYPASLRISIDLVILDQSTNVCVRECDFGWADVGSWDSVRNVMKKDVDGNAVDKGAIAMLSNCKDNVISVPNGTLVCLKDLSGYLVAMQQGVIVVCPNNNTDILRTYINQAQMDDEGKFV</sequence>
<protein>
    <submittedName>
        <fullName evidence="2">Mannose-1-phosphate guanylyltransferase</fullName>
    </submittedName>
</protein>
<evidence type="ECO:0000313" key="3">
    <source>
        <dbReference type="Proteomes" id="UP000249375"/>
    </source>
</evidence>
<evidence type="ECO:0000259" key="1">
    <source>
        <dbReference type="Pfam" id="PF00483"/>
    </source>
</evidence>
<dbReference type="SUPFAM" id="SSF53448">
    <property type="entry name" value="Nucleotide-diphospho-sugar transferases"/>
    <property type="match status" value="1"/>
</dbReference>
<feature type="domain" description="Nucleotidyl transferase" evidence="1">
    <location>
        <begin position="9"/>
        <end position="289"/>
    </location>
</feature>
<name>A0A5P8E7X8_9BACT</name>
<dbReference type="CDD" id="cd02509">
    <property type="entry name" value="GDP-M1P_Guanylyltransferase"/>
    <property type="match status" value="1"/>
</dbReference>
<dbReference type="InterPro" id="IPR049577">
    <property type="entry name" value="GMPP_N"/>
</dbReference>
<keyword evidence="3" id="KW-1185">Reference proteome</keyword>
<dbReference type="Pfam" id="PF00483">
    <property type="entry name" value="NTP_transferase"/>
    <property type="match status" value="1"/>
</dbReference>
<dbReference type="GO" id="GO:0009298">
    <property type="term" value="P:GDP-mannose biosynthetic process"/>
    <property type="evidence" value="ECO:0007669"/>
    <property type="project" value="TreeGrafter"/>
</dbReference>
<dbReference type="GO" id="GO:0004475">
    <property type="term" value="F:mannose-1-phosphate guanylyltransferase (GTP) activity"/>
    <property type="evidence" value="ECO:0007669"/>
    <property type="project" value="InterPro"/>
</dbReference>
<dbReference type="InterPro" id="IPR005835">
    <property type="entry name" value="NTP_transferase_dom"/>
</dbReference>
<dbReference type="KEGG" id="alq:C7Y71_008775"/>
<keyword evidence="2" id="KW-0548">Nucleotidyltransferase</keyword>
<gene>
    <name evidence="2" type="ORF">C7Y71_008775</name>
</gene>
<reference evidence="2 3" key="1">
    <citation type="submission" date="2018-11" db="EMBL/GenBank/DDBJ databases">
        <authorList>
            <person name="Na S.W."/>
            <person name="Baik M."/>
        </authorList>
    </citation>
    <scope>NUCLEOTIDE SEQUENCE [LARGE SCALE GENOMIC DNA]</scope>
    <source>
        <strain evidence="2 3">E39</strain>
    </source>
</reference>
<dbReference type="Gene3D" id="3.90.550.10">
    <property type="entry name" value="Spore Coat Polysaccharide Biosynthesis Protein SpsA, Chain A"/>
    <property type="match status" value="1"/>
</dbReference>
<evidence type="ECO:0000313" key="2">
    <source>
        <dbReference type="EMBL" id="QFQ13101.1"/>
    </source>
</evidence>
<dbReference type="InterPro" id="IPR051161">
    <property type="entry name" value="Mannose-6P_isomerase_type2"/>
</dbReference>
<dbReference type="RefSeq" id="WP_111898223.1">
    <property type="nucleotide sequence ID" value="NZ_CP033459.1"/>
</dbReference>